<dbReference type="EMBL" id="BIFH01000022">
    <property type="protein sequence ID" value="GCD97067.1"/>
    <property type="molecule type" value="Genomic_DNA"/>
</dbReference>
<dbReference type="AlphaFoldDB" id="A0A401YR55"/>
<dbReference type="OrthoDB" id="5182175at2"/>
<evidence type="ECO:0000313" key="2">
    <source>
        <dbReference type="Proteomes" id="UP000286931"/>
    </source>
</evidence>
<keyword evidence="2" id="KW-1185">Reference proteome</keyword>
<name>A0A401YR55_9ACTN</name>
<proteinExistence type="predicted"/>
<protein>
    <submittedName>
        <fullName evidence="1">Uncharacterized protein</fullName>
    </submittedName>
</protein>
<comment type="caution">
    <text evidence="1">The sequence shown here is derived from an EMBL/GenBank/DDBJ whole genome shotgun (WGS) entry which is preliminary data.</text>
</comment>
<sequence>MRVSEAPEEVRAVYAFDASTAMATAFDDALAQLVDSVRLAGMEVLNGKNGNASFPTSVSFEDGTQQIKWPVEPEVDRPIKAGLPNGPHTDSFHIYAMASGIVHSRTWMLGHQAAGRNTPMEDPALYACAAHMLLFAVSGWLRDLEAFYGRSASTRRRHLDQLYREWLGFLRPLIRE</sequence>
<dbReference type="RefSeq" id="WP_126639080.1">
    <property type="nucleotide sequence ID" value="NZ_BIFH01000022.1"/>
</dbReference>
<gene>
    <name evidence="1" type="ORF">EHYA_04754</name>
</gene>
<organism evidence="1 2">
    <name type="scientific">Embleya hyalina</name>
    <dbReference type="NCBI Taxonomy" id="516124"/>
    <lineage>
        <taxon>Bacteria</taxon>
        <taxon>Bacillati</taxon>
        <taxon>Actinomycetota</taxon>
        <taxon>Actinomycetes</taxon>
        <taxon>Kitasatosporales</taxon>
        <taxon>Streptomycetaceae</taxon>
        <taxon>Embleya</taxon>
    </lineage>
</organism>
<dbReference type="Proteomes" id="UP000286931">
    <property type="component" value="Unassembled WGS sequence"/>
</dbReference>
<evidence type="ECO:0000313" key="1">
    <source>
        <dbReference type="EMBL" id="GCD97067.1"/>
    </source>
</evidence>
<reference evidence="1 2" key="1">
    <citation type="submission" date="2018-12" db="EMBL/GenBank/DDBJ databases">
        <title>Draft genome sequence of Embleya hyalina NBRC 13850T.</title>
        <authorList>
            <person name="Komaki H."/>
            <person name="Hosoyama A."/>
            <person name="Kimura A."/>
            <person name="Ichikawa N."/>
            <person name="Tamura T."/>
        </authorList>
    </citation>
    <scope>NUCLEOTIDE SEQUENCE [LARGE SCALE GENOMIC DNA]</scope>
    <source>
        <strain evidence="1 2">NBRC 13850</strain>
    </source>
</reference>
<accession>A0A401YR55</accession>